<dbReference type="Proteomes" id="UP000388235">
    <property type="component" value="Chromosome"/>
</dbReference>
<evidence type="ECO:0000256" key="5">
    <source>
        <dbReference type="ARBA" id="ARBA00023136"/>
    </source>
</evidence>
<dbReference type="PIRSF" id="PIRSF035875">
    <property type="entry name" value="RNase_BN"/>
    <property type="match status" value="1"/>
</dbReference>
<feature type="transmembrane region" description="Helical" evidence="7">
    <location>
        <begin position="181"/>
        <end position="200"/>
    </location>
</feature>
<dbReference type="PANTHER" id="PTHR30213">
    <property type="entry name" value="INNER MEMBRANE PROTEIN YHJD"/>
    <property type="match status" value="1"/>
</dbReference>
<evidence type="ECO:0000256" key="7">
    <source>
        <dbReference type="SAM" id="Phobius"/>
    </source>
</evidence>
<dbReference type="OrthoDB" id="9781030at2"/>
<proteinExistence type="predicted"/>
<keyword evidence="5 7" id="KW-0472">Membrane</keyword>
<keyword evidence="2" id="KW-1003">Cell membrane</keyword>
<protein>
    <submittedName>
        <fullName evidence="8">YihY family inner membrane protein</fullName>
    </submittedName>
</protein>
<evidence type="ECO:0000256" key="1">
    <source>
        <dbReference type="ARBA" id="ARBA00004651"/>
    </source>
</evidence>
<feature type="transmembrane region" description="Helical" evidence="7">
    <location>
        <begin position="248"/>
        <end position="269"/>
    </location>
</feature>
<evidence type="ECO:0000313" key="8">
    <source>
        <dbReference type="EMBL" id="QGG79569.1"/>
    </source>
</evidence>
<keyword evidence="9" id="KW-1185">Reference proteome</keyword>
<feature type="compositionally biased region" description="Low complexity" evidence="6">
    <location>
        <begin position="277"/>
        <end position="290"/>
    </location>
</feature>
<sequence length="298" mass="32705">MNPPLLQRPPVQFTHRLALKLRDDNTTLIAAGVAFYGLIAIFPSLLGLVSLFGFFLDPTELQSHLSEFADVMPTDAYRLIEAELTRLAGQGRSQLGTTTLISLGVALWGAGKGVRAMMAALNVVYQENESRGFFQLHLVSLGLTLVGLMMAVIMLITLVMIPVLFKFLDWIPWLEGMVKFLRWPIIAGFLFLALSGLYRFGASRTLKPTRMWPDWGAMTAIVLWLLGSVGLSYYVAEIAGYSATYQGLSAVIVLMMWLWMSSLVVLVGASVNAQISPHSAPAPAKYASSADRTDHATY</sequence>
<dbReference type="NCBIfam" id="TIGR00765">
    <property type="entry name" value="yihY_not_rbn"/>
    <property type="match status" value="1"/>
</dbReference>
<evidence type="ECO:0000256" key="3">
    <source>
        <dbReference type="ARBA" id="ARBA00022692"/>
    </source>
</evidence>
<name>A0A5Q2Q613_9GAMM</name>
<dbReference type="Pfam" id="PF03631">
    <property type="entry name" value="Virul_fac_BrkB"/>
    <property type="match status" value="1"/>
</dbReference>
<feature type="transmembrane region" description="Helical" evidence="7">
    <location>
        <begin position="138"/>
        <end position="161"/>
    </location>
</feature>
<keyword evidence="3 7" id="KW-0812">Transmembrane</keyword>
<gene>
    <name evidence="8" type="ORF">GH975_02890</name>
</gene>
<evidence type="ECO:0000256" key="4">
    <source>
        <dbReference type="ARBA" id="ARBA00022989"/>
    </source>
</evidence>
<evidence type="ECO:0000256" key="2">
    <source>
        <dbReference type="ARBA" id="ARBA00022475"/>
    </source>
</evidence>
<dbReference type="AlphaFoldDB" id="A0A5Q2Q613"/>
<comment type="subcellular location">
    <subcellularLocation>
        <location evidence="1">Cell membrane</location>
        <topology evidence="1">Multi-pass membrane protein</topology>
    </subcellularLocation>
</comment>
<evidence type="ECO:0000256" key="6">
    <source>
        <dbReference type="SAM" id="MobiDB-lite"/>
    </source>
</evidence>
<dbReference type="PANTHER" id="PTHR30213:SF0">
    <property type="entry name" value="UPF0761 MEMBRANE PROTEIN YIHY"/>
    <property type="match status" value="1"/>
</dbReference>
<dbReference type="EMBL" id="CP045871">
    <property type="protein sequence ID" value="QGG79569.1"/>
    <property type="molecule type" value="Genomic_DNA"/>
</dbReference>
<accession>A0A5Q2Q613</accession>
<dbReference type="InterPro" id="IPR017039">
    <property type="entry name" value="Virul_fac_BrkB"/>
</dbReference>
<dbReference type="RefSeq" id="WP_153713073.1">
    <property type="nucleotide sequence ID" value="NZ_CP045871.1"/>
</dbReference>
<reference evidence="8 9" key="1">
    <citation type="submission" date="2019-11" db="EMBL/GenBank/DDBJ databases">
        <authorList>
            <person name="Khan S.A."/>
            <person name="Jeon C.O."/>
            <person name="Chun B.H."/>
        </authorList>
    </citation>
    <scope>NUCLEOTIDE SEQUENCE [LARGE SCALE GENOMIC DNA]</scope>
    <source>
        <strain evidence="8 9">IMCC 1097</strain>
    </source>
</reference>
<keyword evidence="4 7" id="KW-1133">Transmembrane helix</keyword>
<feature type="transmembrane region" description="Helical" evidence="7">
    <location>
        <begin position="28"/>
        <end position="56"/>
    </location>
</feature>
<dbReference type="GO" id="GO:0005886">
    <property type="term" value="C:plasma membrane"/>
    <property type="evidence" value="ECO:0007669"/>
    <property type="project" value="UniProtKB-SubCell"/>
</dbReference>
<organism evidence="8 9">
    <name type="scientific">Litorivicinus lipolyticus</name>
    <dbReference type="NCBI Taxonomy" id="418701"/>
    <lineage>
        <taxon>Bacteria</taxon>
        <taxon>Pseudomonadati</taxon>
        <taxon>Pseudomonadota</taxon>
        <taxon>Gammaproteobacteria</taxon>
        <taxon>Oceanospirillales</taxon>
        <taxon>Litorivicinaceae</taxon>
        <taxon>Litorivicinus</taxon>
    </lineage>
</organism>
<feature type="region of interest" description="Disordered" evidence="6">
    <location>
        <begin position="277"/>
        <end position="298"/>
    </location>
</feature>
<feature type="transmembrane region" description="Helical" evidence="7">
    <location>
        <begin position="212"/>
        <end position="236"/>
    </location>
</feature>
<dbReference type="KEGG" id="llp:GH975_02890"/>
<evidence type="ECO:0000313" key="9">
    <source>
        <dbReference type="Proteomes" id="UP000388235"/>
    </source>
</evidence>